<dbReference type="InterPro" id="IPR045038">
    <property type="entry name" value="AIG2-like"/>
</dbReference>
<dbReference type="PANTHER" id="PTHR31544">
    <property type="entry name" value="AIG2-LIKE PROTEIN D"/>
    <property type="match status" value="1"/>
</dbReference>
<sequence length="216" mass="24449">MEEETYTCFFYGTLMAFPILSRVIYGTQNPDPWQKERLRVRPAILHDHCRHRVKGVDYPGVIAQSGNSVRGTVVEGLSKVDIERLDIFEGDEYERLQVDVNLLSNEQTLDISRSAHETGEVIQAGIYIWVQGTHYLEDAEWDFDHFTKQKLRNWVGDSKNFEFQESGAPDPMGGRWWARPDEVDATANSAAAATPTPKPDINHTQPKGAQGDSIVE</sequence>
<name>W7HM02_9PEZI</name>
<keyword evidence="7" id="KW-1185">Reference proteome</keyword>
<evidence type="ECO:0000256" key="3">
    <source>
        <dbReference type="ARBA" id="ARBA00030602"/>
    </source>
</evidence>
<dbReference type="HOGENOM" id="CLU_093936_1_2_1"/>
<keyword evidence="2" id="KW-0808">Transferase</keyword>
<evidence type="ECO:0000313" key="6">
    <source>
        <dbReference type="EMBL" id="EWC45011.1"/>
    </source>
</evidence>
<feature type="domain" description="Gamma-glutamylcyclotransferase AIG2-like" evidence="5">
    <location>
        <begin position="8"/>
        <end position="142"/>
    </location>
</feature>
<protein>
    <recommendedName>
        <fullName evidence="3">Putative gamma-glutamylcyclotransferase</fullName>
    </recommendedName>
</protein>
<organism evidence="6 7">
    <name type="scientific">Drechslerella stenobrocha 248</name>
    <dbReference type="NCBI Taxonomy" id="1043628"/>
    <lineage>
        <taxon>Eukaryota</taxon>
        <taxon>Fungi</taxon>
        <taxon>Dikarya</taxon>
        <taxon>Ascomycota</taxon>
        <taxon>Pezizomycotina</taxon>
        <taxon>Orbiliomycetes</taxon>
        <taxon>Orbiliales</taxon>
        <taxon>Orbiliaceae</taxon>
        <taxon>Drechslerella</taxon>
    </lineage>
</organism>
<dbReference type="PANTHER" id="PTHR31544:SF2">
    <property type="entry name" value="AIG2-LIKE PROTEIN D"/>
    <property type="match status" value="1"/>
</dbReference>
<dbReference type="EMBL" id="KI966432">
    <property type="protein sequence ID" value="EWC45011.1"/>
    <property type="molecule type" value="Genomic_DNA"/>
</dbReference>
<reference evidence="6 7" key="1">
    <citation type="submission" date="2013-05" db="EMBL/GenBank/DDBJ databases">
        <title>Drechslerella stenobrocha genome reveals carnivorous origination and mechanical trapping mechanism of predatory fungi.</title>
        <authorList>
            <person name="Liu X."/>
            <person name="Zhang W."/>
            <person name="Liu K."/>
        </authorList>
    </citation>
    <scope>NUCLEOTIDE SEQUENCE [LARGE SCALE GENOMIC DNA]</scope>
    <source>
        <strain evidence="6 7">248</strain>
    </source>
</reference>
<gene>
    <name evidence="6" type="ORF">DRE_06291</name>
</gene>
<accession>W7HM02</accession>
<dbReference type="CDD" id="cd06661">
    <property type="entry name" value="GGCT_like"/>
    <property type="match status" value="1"/>
</dbReference>
<comment type="similarity">
    <text evidence="1">Belongs to the gamma-glutamylcyclotransferase family.</text>
</comment>
<dbReference type="InterPro" id="IPR013024">
    <property type="entry name" value="GGCT-like"/>
</dbReference>
<evidence type="ECO:0000256" key="4">
    <source>
        <dbReference type="SAM" id="MobiDB-lite"/>
    </source>
</evidence>
<dbReference type="GO" id="GO:0016740">
    <property type="term" value="F:transferase activity"/>
    <property type="evidence" value="ECO:0007669"/>
    <property type="project" value="UniProtKB-KW"/>
</dbReference>
<dbReference type="SUPFAM" id="SSF110857">
    <property type="entry name" value="Gamma-glutamyl cyclotransferase-like"/>
    <property type="match status" value="1"/>
</dbReference>
<proteinExistence type="inferred from homology"/>
<feature type="region of interest" description="Disordered" evidence="4">
    <location>
        <begin position="162"/>
        <end position="216"/>
    </location>
</feature>
<dbReference type="Pfam" id="PF06094">
    <property type="entry name" value="GGACT"/>
    <property type="match status" value="1"/>
</dbReference>
<dbReference type="AlphaFoldDB" id="W7HM02"/>
<evidence type="ECO:0000256" key="1">
    <source>
        <dbReference type="ARBA" id="ARBA00008861"/>
    </source>
</evidence>
<dbReference type="InterPro" id="IPR036568">
    <property type="entry name" value="GGCT-like_sf"/>
</dbReference>
<dbReference type="InterPro" id="IPR009288">
    <property type="entry name" value="AIG2-like_dom"/>
</dbReference>
<evidence type="ECO:0000313" key="7">
    <source>
        <dbReference type="Proteomes" id="UP000024837"/>
    </source>
</evidence>
<evidence type="ECO:0000256" key="2">
    <source>
        <dbReference type="ARBA" id="ARBA00022679"/>
    </source>
</evidence>
<feature type="compositionally biased region" description="Low complexity" evidence="4">
    <location>
        <begin position="185"/>
        <end position="195"/>
    </location>
</feature>
<dbReference type="Proteomes" id="UP000024837">
    <property type="component" value="Unassembled WGS sequence"/>
</dbReference>
<dbReference type="OrthoDB" id="1044435at2759"/>
<dbReference type="Gene3D" id="3.10.490.10">
    <property type="entry name" value="Gamma-glutamyl cyclotransferase-like"/>
    <property type="match status" value="1"/>
</dbReference>
<evidence type="ECO:0000259" key="5">
    <source>
        <dbReference type="Pfam" id="PF06094"/>
    </source>
</evidence>